<keyword evidence="1" id="KW-0812">Transmembrane</keyword>
<feature type="transmembrane region" description="Helical" evidence="1">
    <location>
        <begin position="7"/>
        <end position="29"/>
    </location>
</feature>
<keyword evidence="3" id="KW-1185">Reference proteome</keyword>
<keyword evidence="1" id="KW-0472">Membrane</keyword>
<evidence type="ECO:0000313" key="3">
    <source>
        <dbReference type="Proteomes" id="UP000188184"/>
    </source>
</evidence>
<dbReference type="Proteomes" id="UP000188184">
    <property type="component" value="Plasmid unnamed1"/>
</dbReference>
<protein>
    <submittedName>
        <fullName evidence="2">Uncharacterized protein</fullName>
    </submittedName>
</protein>
<geneLocation type="plasmid" evidence="2 3">
    <name>unnamed1</name>
</geneLocation>
<proteinExistence type="predicted"/>
<feature type="transmembrane region" description="Helical" evidence="1">
    <location>
        <begin position="41"/>
        <end position="71"/>
    </location>
</feature>
<dbReference type="RefSeq" id="WP_077591243.1">
    <property type="nucleotide sequence ID" value="NZ_CP019641.1"/>
</dbReference>
<gene>
    <name evidence="2" type="ORF">B0X71_19640</name>
</gene>
<reference evidence="2 3" key="1">
    <citation type="submission" date="2017-02" db="EMBL/GenBank/DDBJ databases">
        <title>The complete genomic sequence of a novel cold adapted crude oil-degrading bacterium Planococcus qaidamina Y42.</title>
        <authorList>
            <person name="Yang R."/>
        </authorList>
    </citation>
    <scope>NUCLEOTIDE SEQUENCE [LARGE SCALE GENOMIC DNA]</scope>
    <source>
        <strain evidence="2 3">Y42</strain>
        <plasmid evidence="2 3">unnamed1</plasmid>
    </source>
</reference>
<dbReference type="KEGG" id="pmar:B0X71_19640"/>
<dbReference type="AlphaFoldDB" id="A0A1Q2L4J9"/>
<evidence type="ECO:0000313" key="2">
    <source>
        <dbReference type="EMBL" id="AQQ55385.1"/>
    </source>
</evidence>
<sequence length="81" mass="8704">MGSVISFMVFLPTICLGATYGLIVGISGLNQRNKGEEKGLLLTSVLCLTYLTPLVSVIIGVFPLIAAVILMKKGYKRFSHS</sequence>
<accession>A0A1Q2L4J9</accession>
<evidence type="ECO:0000256" key="1">
    <source>
        <dbReference type="SAM" id="Phobius"/>
    </source>
</evidence>
<keyword evidence="2" id="KW-0614">Plasmid</keyword>
<name>A0A1Q2L4J9_9BACL</name>
<organism evidence="2 3">
    <name type="scientific">Planococcus lenghuensis</name>
    <dbReference type="NCBI Taxonomy" id="2213202"/>
    <lineage>
        <taxon>Bacteria</taxon>
        <taxon>Bacillati</taxon>
        <taxon>Bacillota</taxon>
        <taxon>Bacilli</taxon>
        <taxon>Bacillales</taxon>
        <taxon>Caryophanaceae</taxon>
        <taxon>Planococcus</taxon>
    </lineage>
</organism>
<dbReference type="EMBL" id="CP019641">
    <property type="protein sequence ID" value="AQQ55385.1"/>
    <property type="molecule type" value="Genomic_DNA"/>
</dbReference>
<keyword evidence="1" id="KW-1133">Transmembrane helix</keyword>